<evidence type="ECO:0000256" key="2">
    <source>
        <dbReference type="ARBA" id="ARBA00023125"/>
    </source>
</evidence>
<keyword evidence="3" id="KW-0804">Transcription</keyword>
<dbReference type="Gene3D" id="2.60.120.10">
    <property type="entry name" value="Jelly Rolls"/>
    <property type="match status" value="1"/>
</dbReference>
<evidence type="ECO:0000313" key="7">
    <source>
        <dbReference type="Proteomes" id="UP000064844"/>
    </source>
</evidence>
<dbReference type="PROSITE" id="PS50042">
    <property type="entry name" value="CNMP_BINDING_3"/>
    <property type="match status" value="1"/>
</dbReference>
<dbReference type="EMBL" id="CP011307">
    <property type="protein sequence ID" value="ALP93641.1"/>
    <property type="molecule type" value="Genomic_DNA"/>
</dbReference>
<dbReference type="CDD" id="cd00038">
    <property type="entry name" value="CAP_ED"/>
    <property type="match status" value="1"/>
</dbReference>
<dbReference type="InterPro" id="IPR036390">
    <property type="entry name" value="WH_DNA-bd_sf"/>
</dbReference>
<dbReference type="AlphaFoldDB" id="A0A0S2W2V4"/>
<evidence type="ECO:0000256" key="3">
    <source>
        <dbReference type="ARBA" id="ARBA00023163"/>
    </source>
</evidence>
<keyword evidence="2" id="KW-0238">DNA-binding</keyword>
<dbReference type="InterPro" id="IPR000595">
    <property type="entry name" value="cNMP-bd_dom"/>
</dbReference>
<accession>A0A0S2W2V4</accession>
<keyword evidence="7" id="KW-1185">Reference proteome</keyword>
<reference evidence="6 7" key="1">
    <citation type="journal article" date="2015" name="Nat. Commun.">
        <title>Production of butyrate from lysine and the Amadori product fructoselysine by a human gut commensal.</title>
        <authorList>
            <person name="Bui T.P."/>
            <person name="Ritari J."/>
            <person name="Boeren S."/>
            <person name="de Waard P."/>
            <person name="Plugge C.M."/>
            <person name="de Vos W.M."/>
        </authorList>
    </citation>
    <scope>NUCLEOTIDE SEQUENCE [LARGE SCALE GENOMIC DNA]</scope>
    <source>
        <strain evidence="6 7">AF211</strain>
    </source>
</reference>
<feature type="domain" description="HTH crp-type" evidence="5">
    <location>
        <begin position="154"/>
        <end position="222"/>
    </location>
</feature>
<sequence length="231" mass="25299">MKEFFPVLHTAALFSGISDDELATMLSCLGARIGTFPKGSRLLRAGDAVEEVGLVLAGSVLIVQEDIWGNRSILSKAGPGQTFAEVFACAPGAVLNVSVEAESAVTVMFLHIRRVLSVCPSACSHHSRIIRNLLGELAEKNLRLNEKLTHMGQRTTRAKLMSYFSAEAQRRGGYEFDIPFSRQQLADYLGVERSGLSLELGKMRREGLLDFHKSHFVLKTPETDGLPPSAR</sequence>
<protein>
    <recommendedName>
        <fullName evidence="8">Crp/Fnr family transcriptional regulator</fullName>
    </recommendedName>
</protein>
<evidence type="ECO:0000259" key="5">
    <source>
        <dbReference type="PROSITE" id="PS51063"/>
    </source>
</evidence>
<feature type="domain" description="Cyclic nucleotide-binding" evidence="4">
    <location>
        <begin position="13"/>
        <end position="86"/>
    </location>
</feature>
<reference evidence="7" key="2">
    <citation type="submission" date="2015-04" db="EMBL/GenBank/DDBJ databases">
        <title>A butyrogenic pathway from the amino acid lysine in a human gut commensal.</title>
        <authorList>
            <person name="de Vos W.M."/>
            <person name="Bui N.T.P."/>
            <person name="Plugge C.M."/>
            <person name="Ritari J."/>
        </authorList>
    </citation>
    <scope>NUCLEOTIDE SEQUENCE [LARGE SCALE GENOMIC DNA]</scope>
    <source>
        <strain evidence="7">AF211</strain>
    </source>
</reference>
<evidence type="ECO:0000313" key="6">
    <source>
        <dbReference type="EMBL" id="ALP93641.1"/>
    </source>
</evidence>
<name>A0A0S2W2V4_9FIRM</name>
<evidence type="ECO:0008006" key="8">
    <source>
        <dbReference type="Google" id="ProtNLM"/>
    </source>
</evidence>
<dbReference type="SMART" id="SM00100">
    <property type="entry name" value="cNMP"/>
    <property type="match status" value="1"/>
</dbReference>
<dbReference type="GO" id="GO:0006355">
    <property type="term" value="P:regulation of DNA-templated transcription"/>
    <property type="evidence" value="ECO:0007669"/>
    <property type="project" value="InterPro"/>
</dbReference>
<dbReference type="SUPFAM" id="SSF46785">
    <property type="entry name" value="Winged helix' DNA-binding domain"/>
    <property type="match status" value="1"/>
</dbReference>
<dbReference type="Pfam" id="PF13545">
    <property type="entry name" value="HTH_Crp_2"/>
    <property type="match status" value="1"/>
</dbReference>
<dbReference type="RefSeq" id="WP_058117469.1">
    <property type="nucleotide sequence ID" value="NZ_CP011307.1"/>
</dbReference>
<dbReference type="InterPro" id="IPR014710">
    <property type="entry name" value="RmlC-like_jellyroll"/>
</dbReference>
<dbReference type="Proteomes" id="UP000064844">
    <property type="component" value="Chromosome"/>
</dbReference>
<proteinExistence type="predicted"/>
<evidence type="ECO:0000256" key="1">
    <source>
        <dbReference type="ARBA" id="ARBA00023015"/>
    </source>
</evidence>
<dbReference type="STRING" id="1297617.IB211_01248c"/>
<dbReference type="InterPro" id="IPR012318">
    <property type="entry name" value="HTH_CRP"/>
</dbReference>
<dbReference type="Pfam" id="PF00027">
    <property type="entry name" value="cNMP_binding"/>
    <property type="match status" value="1"/>
</dbReference>
<dbReference type="GO" id="GO:0003677">
    <property type="term" value="F:DNA binding"/>
    <property type="evidence" value="ECO:0007669"/>
    <property type="project" value="UniProtKB-KW"/>
</dbReference>
<dbReference type="KEGG" id="ibu:IB211_01248c"/>
<dbReference type="SUPFAM" id="SSF51206">
    <property type="entry name" value="cAMP-binding domain-like"/>
    <property type="match status" value="1"/>
</dbReference>
<keyword evidence="1" id="KW-0805">Transcription regulation</keyword>
<gene>
    <name evidence="6" type="ORF">IB211_01248c</name>
</gene>
<dbReference type="PROSITE" id="PS51063">
    <property type="entry name" value="HTH_CRP_2"/>
    <property type="match status" value="1"/>
</dbReference>
<evidence type="ECO:0000259" key="4">
    <source>
        <dbReference type="PROSITE" id="PS50042"/>
    </source>
</evidence>
<organism evidence="6 7">
    <name type="scientific">Intestinimonas butyriciproducens</name>
    <dbReference type="NCBI Taxonomy" id="1297617"/>
    <lineage>
        <taxon>Bacteria</taxon>
        <taxon>Bacillati</taxon>
        <taxon>Bacillota</taxon>
        <taxon>Clostridia</taxon>
        <taxon>Eubacteriales</taxon>
        <taxon>Intestinimonas</taxon>
    </lineage>
</organism>
<dbReference type="InterPro" id="IPR018490">
    <property type="entry name" value="cNMP-bd_dom_sf"/>
</dbReference>